<dbReference type="InterPro" id="IPR042099">
    <property type="entry name" value="ANL_N_sf"/>
</dbReference>
<dbReference type="EMBL" id="MCOG01000295">
    <property type="protein sequence ID" value="ORY20249.1"/>
    <property type="molecule type" value="Genomic_DNA"/>
</dbReference>
<reference evidence="4 5" key="1">
    <citation type="submission" date="2016-08" db="EMBL/GenBank/DDBJ databases">
        <title>A Parts List for Fungal Cellulosomes Revealed by Comparative Genomics.</title>
        <authorList>
            <consortium name="DOE Joint Genome Institute"/>
            <person name="Haitjema C.H."/>
            <person name="Gilmore S.P."/>
            <person name="Henske J.K."/>
            <person name="Solomon K.V."/>
            <person name="De Groot R."/>
            <person name="Kuo A."/>
            <person name="Mondo S.J."/>
            <person name="Salamov A.A."/>
            <person name="Labutti K."/>
            <person name="Zhao Z."/>
            <person name="Chiniquy J."/>
            <person name="Barry K."/>
            <person name="Brewer H.M."/>
            <person name="Purvine S.O."/>
            <person name="Wright A.T."/>
            <person name="Boxma B."/>
            <person name="Van Alen T."/>
            <person name="Hackstein J.H."/>
            <person name="Baker S.E."/>
            <person name="Grigoriev I.V."/>
            <person name="O'Malley M.A."/>
        </authorList>
    </citation>
    <scope>NUCLEOTIDE SEQUENCE [LARGE SCALE GENOMIC DNA]</scope>
    <source>
        <strain evidence="4 5">G1</strain>
    </source>
</reference>
<organism evidence="4 5">
    <name type="scientific">Neocallimastix californiae</name>
    <dbReference type="NCBI Taxonomy" id="1754190"/>
    <lineage>
        <taxon>Eukaryota</taxon>
        <taxon>Fungi</taxon>
        <taxon>Fungi incertae sedis</taxon>
        <taxon>Chytridiomycota</taxon>
        <taxon>Chytridiomycota incertae sedis</taxon>
        <taxon>Neocallimastigomycetes</taxon>
        <taxon>Neocallimastigales</taxon>
        <taxon>Neocallimastigaceae</taxon>
        <taxon>Neocallimastix</taxon>
    </lineage>
</organism>
<feature type="domain" description="AMP-dependent synthetase/ligase" evidence="3">
    <location>
        <begin position="53"/>
        <end position="208"/>
    </location>
</feature>
<keyword evidence="5" id="KW-1185">Reference proteome</keyword>
<evidence type="ECO:0000259" key="3">
    <source>
        <dbReference type="Pfam" id="PF00501"/>
    </source>
</evidence>
<gene>
    <name evidence="4" type="ORF">LY90DRAFT_516927</name>
</gene>
<dbReference type="PANTHER" id="PTHR44845:SF7">
    <property type="entry name" value="PLIPASTATIN SYNTHASE SUBUNIT D"/>
    <property type="match status" value="1"/>
</dbReference>
<name>A0A1Y2ACF0_9FUNG</name>
<keyword evidence="1" id="KW-0596">Phosphopantetheine</keyword>
<sequence length="208" mass="23828">MKVGGTFLPVDLEYPEERIKYMIEEVGAKVVLKYITNGENNKKLNHIENLVKSVLAITNFSFDIHVNELMLSLILELSIVLVDENKCQNVSLLSSIIDSNNVNLINTTPSRIKIFLEYEEFRKKLNKIKVIILAGEALPMDLCKIIHRYSQCKIYNGYGPIECYYCTYKEINEEKENKITIGSPICNCKLYILDKYRKPVLVGVAGEI</sequence>
<dbReference type="STRING" id="1754190.A0A1Y2ACF0"/>
<dbReference type="Proteomes" id="UP000193920">
    <property type="component" value="Unassembled WGS sequence"/>
</dbReference>
<dbReference type="AlphaFoldDB" id="A0A1Y2ACF0"/>
<dbReference type="InterPro" id="IPR000873">
    <property type="entry name" value="AMP-dep_synth/lig_dom"/>
</dbReference>
<proteinExistence type="predicted"/>
<dbReference type="OrthoDB" id="4920779at2759"/>
<comment type="caution">
    <text evidence="4">The sequence shown here is derived from an EMBL/GenBank/DDBJ whole genome shotgun (WGS) entry which is preliminary data.</text>
</comment>
<evidence type="ECO:0000313" key="5">
    <source>
        <dbReference type="Proteomes" id="UP000193920"/>
    </source>
</evidence>
<protein>
    <submittedName>
        <fullName evidence="4">Acetyl-CoA synthetase-like protein</fullName>
    </submittedName>
</protein>
<evidence type="ECO:0000256" key="2">
    <source>
        <dbReference type="ARBA" id="ARBA00022553"/>
    </source>
</evidence>
<evidence type="ECO:0000256" key="1">
    <source>
        <dbReference type="ARBA" id="ARBA00022450"/>
    </source>
</evidence>
<accession>A0A1Y2ACF0</accession>
<dbReference type="Pfam" id="PF00501">
    <property type="entry name" value="AMP-binding"/>
    <property type="match status" value="1"/>
</dbReference>
<dbReference type="PANTHER" id="PTHR44845">
    <property type="entry name" value="CARRIER DOMAIN-CONTAINING PROTEIN"/>
    <property type="match status" value="1"/>
</dbReference>
<keyword evidence="2" id="KW-0597">Phosphoprotein</keyword>
<dbReference type="Gene3D" id="3.40.50.980">
    <property type="match status" value="1"/>
</dbReference>
<dbReference type="SUPFAM" id="SSF56801">
    <property type="entry name" value="Acetyl-CoA synthetase-like"/>
    <property type="match status" value="1"/>
</dbReference>
<evidence type="ECO:0000313" key="4">
    <source>
        <dbReference type="EMBL" id="ORY20249.1"/>
    </source>
</evidence>
<dbReference type="Gene3D" id="3.40.50.12780">
    <property type="entry name" value="N-terminal domain of ligase-like"/>
    <property type="match status" value="1"/>
</dbReference>